<dbReference type="InterPro" id="IPR051402">
    <property type="entry name" value="KPR-Related"/>
</dbReference>
<comment type="function">
    <text evidence="4">Catalyzes the NADPH-dependent reduction of ketopantoate into pantoic acid.</text>
</comment>
<reference evidence="7 8" key="1">
    <citation type="submission" date="2023-08" db="EMBL/GenBank/DDBJ databases">
        <title>Black Yeasts Isolated from many extreme environments.</title>
        <authorList>
            <person name="Coleine C."/>
            <person name="Stajich J.E."/>
            <person name="Selbmann L."/>
        </authorList>
    </citation>
    <scope>NUCLEOTIDE SEQUENCE [LARGE SCALE GENOMIC DNA]</scope>
    <source>
        <strain evidence="7 8">CCFEE 5792</strain>
    </source>
</reference>
<dbReference type="InterPro" id="IPR013332">
    <property type="entry name" value="KPR_N"/>
</dbReference>
<feature type="domain" description="Ketopantoate reductase N-terminal" evidence="5">
    <location>
        <begin position="8"/>
        <end position="164"/>
    </location>
</feature>
<dbReference type="EC" id="1.1.1.169" evidence="4"/>
<evidence type="ECO:0000259" key="6">
    <source>
        <dbReference type="Pfam" id="PF08546"/>
    </source>
</evidence>
<dbReference type="Pfam" id="PF08546">
    <property type="entry name" value="ApbA_C"/>
    <property type="match status" value="1"/>
</dbReference>
<dbReference type="SUPFAM" id="SSF48179">
    <property type="entry name" value="6-phosphogluconate dehydrogenase C-terminal domain-like"/>
    <property type="match status" value="1"/>
</dbReference>
<comment type="caution">
    <text evidence="7">The sequence shown here is derived from an EMBL/GenBank/DDBJ whole genome shotgun (WGS) entry which is preliminary data.</text>
</comment>
<dbReference type="Proteomes" id="UP001358417">
    <property type="component" value="Unassembled WGS sequence"/>
</dbReference>
<evidence type="ECO:0000256" key="2">
    <source>
        <dbReference type="ARBA" id="ARBA00022857"/>
    </source>
</evidence>
<dbReference type="PANTHER" id="PTHR21708:SF30">
    <property type="entry name" value="2-DEHYDROPANTOATE 2-REDUCTASE-RELATED"/>
    <property type="match status" value="1"/>
</dbReference>
<evidence type="ECO:0000256" key="3">
    <source>
        <dbReference type="ARBA" id="ARBA00023002"/>
    </source>
</evidence>
<dbReference type="SUPFAM" id="SSF51735">
    <property type="entry name" value="NAD(P)-binding Rossmann-fold domains"/>
    <property type="match status" value="1"/>
</dbReference>
<dbReference type="Gene3D" id="3.40.50.720">
    <property type="entry name" value="NAD(P)-binding Rossmann-like Domain"/>
    <property type="match status" value="1"/>
</dbReference>
<dbReference type="NCBIfam" id="TIGR00745">
    <property type="entry name" value="apbA_panE"/>
    <property type="match status" value="1"/>
</dbReference>
<keyword evidence="2 4" id="KW-0521">NADP</keyword>
<dbReference type="FunFam" id="1.10.1040.10:FF:000017">
    <property type="entry name" value="2-dehydropantoate 2-reductase"/>
    <property type="match status" value="1"/>
</dbReference>
<dbReference type="AlphaFoldDB" id="A0AAV9NUQ3"/>
<evidence type="ECO:0000313" key="7">
    <source>
        <dbReference type="EMBL" id="KAK5064837.1"/>
    </source>
</evidence>
<dbReference type="InterPro" id="IPR003710">
    <property type="entry name" value="ApbA"/>
</dbReference>
<evidence type="ECO:0000256" key="1">
    <source>
        <dbReference type="ARBA" id="ARBA00007870"/>
    </source>
</evidence>
<comment type="catalytic activity">
    <reaction evidence="4">
        <text>(R)-pantoate + NADP(+) = 2-dehydropantoate + NADPH + H(+)</text>
        <dbReference type="Rhea" id="RHEA:16233"/>
        <dbReference type="ChEBI" id="CHEBI:11561"/>
        <dbReference type="ChEBI" id="CHEBI:15378"/>
        <dbReference type="ChEBI" id="CHEBI:15980"/>
        <dbReference type="ChEBI" id="CHEBI:57783"/>
        <dbReference type="ChEBI" id="CHEBI:58349"/>
        <dbReference type="EC" id="1.1.1.169"/>
    </reaction>
</comment>
<dbReference type="GO" id="GO:0008677">
    <property type="term" value="F:2-dehydropantoate 2-reductase activity"/>
    <property type="evidence" value="ECO:0007669"/>
    <property type="project" value="UniProtKB-EC"/>
</dbReference>
<comment type="similarity">
    <text evidence="1 4">Belongs to the ketopantoate reductase family.</text>
</comment>
<sequence length="349" mass="37714">MRKANCLLIGCGGIGTIAALNLERGGLAAVTAVLRSNYSHVVQHGFTIESVDHGNIKGFRPSNVRDTIPNVRDEVLPPFDYIICTTKNIPDVPPTLAELISPAVTPGISSIVLIQNGLNIEKPLIKAFPNNIVISGTSFNESRQTGQGIIAQTDTDRVSFGAFENSNISIPRQQESAKAFCAIYGVNGKCDASYDPNVGWIRWRKLLYNACLNPICAISGLDTGLVQLSEETVANLVVPAMQEIRAVAKACGHDLPEELIAKMISLDRIATHNAPSMLLDVRANRFLEFENLVGEPMRAGLAHGVPIPTLGVLYHILAAMQWKLKVTKGMVQISPVYDSDSEGKSDSML</sequence>
<organism evidence="7 8">
    <name type="scientific">Exophiala bonariae</name>
    <dbReference type="NCBI Taxonomy" id="1690606"/>
    <lineage>
        <taxon>Eukaryota</taxon>
        <taxon>Fungi</taxon>
        <taxon>Dikarya</taxon>
        <taxon>Ascomycota</taxon>
        <taxon>Pezizomycotina</taxon>
        <taxon>Eurotiomycetes</taxon>
        <taxon>Chaetothyriomycetidae</taxon>
        <taxon>Chaetothyriales</taxon>
        <taxon>Herpotrichiellaceae</taxon>
        <taxon>Exophiala</taxon>
    </lineage>
</organism>
<dbReference type="PANTHER" id="PTHR21708">
    <property type="entry name" value="PROBABLE 2-DEHYDROPANTOATE 2-REDUCTASE"/>
    <property type="match status" value="1"/>
</dbReference>
<keyword evidence="8" id="KW-1185">Reference proteome</keyword>
<dbReference type="EMBL" id="JAVRRD010000001">
    <property type="protein sequence ID" value="KAK5064837.1"/>
    <property type="molecule type" value="Genomic_DNA"/>
</dbReference>
<dbReference type="InterPro" id="IPR013752">
    <property type="entry name" value="KPA_reductase"/>
</dbReference>
<accession>A0AAV9NUQ3</accession>
<dbReference type="RefSeq" id="XP_064712161.1">
    <property type="nucleotide sequence ID" value="XM_064844301.1"/>
</dbReference>
<evidence type="ECO:0000256" key="4">
    <source>
        <dbReference type="RuleBase" id="RU362068"/>
    </source>
</evidence>
<evidence type="ECO:0000259" key="5">
    <source>
        <dbReference type="Pfam" id="PF02558"/>
    </source>
</evidence>
<dbReference type="GO" id="GO:0005737">
    <property type="term" value="C:cytoplasm"/>
    <property type="evidence" value="ECO:0007669"/>
    <property type="project" value="TreeGrafter"/>
</dbReference>
<dbReference type="Gene3D" id="1.10.1040.10">
    <property type="entry name" value="N-(1-d-carboxylethyl)-l-norvaline Dehydrogenase, domain 2"/>
    <property type="match status" value="1"/>
</dbReference>
<dbReference type="GeneID" id="89968893"/>
<feature type="domain" description="Ketopantoate reductase C-terminal" evidence="6">
    <location>
        <begin position="200"/>
        <end position="321"/>
    </location>
</feature>
<dbReference type="GO" id="GO:0015940">
    <property type="term" value="P:pantothenate biosynthetic process"/>
    <property type="evidence" value="ECO:0007669"/>
    <property type="project" value="InterPro"/>
</dbReference>
<dbReference type="InterPro" id="IPR013328">
    <property type="entry name" value="6PGD_dom2"/>
</dbReference>
<protein>
    <recommendedName>
        <fullName evidence="4">2-dehydropantoate 2-reductase</fullName>
        <ecNumber evidence="4">1.1.1.169</ecNumber>
    </recommendedName>
    <alternativeName>
        <fullName evidence="4">Ketopantoate reductase</fullName>
    </alternativeName>
</protein>
<gene>
    <name evidence="7" type="ORF">LTR84_000671</name>
</gene>
<dbReference type="InterPro" id="IPR036291">
    <property type="entry name" value="NAD(P)-bd_dom_sf"/>
</dbReference>
<keyword evidence="3 4" id="KW-0560">Oxidoreductase</keyword>
<name>A0AAV9NUQ3_9EURO</name>
<proteinExistence type="inferred from homology"/>
<dbReference type="Pfam" id="PF02558">
    <property type="entry name" value="ApbA"/>
    <property type="match status" value="1"/>
</dbReference>
<evidence type="ECO:0000313" key="8">
    <source>
        <dbReference type="Proteomes" id="UP001358417"/>
    </source>
</evidence>
<dbReference type="InterPro" id="IPR008927">
    <property type="entry name" value="6-PGluconate_DH-like_C_sf"/>
</dbReference>